<name>A0A934RA60_9BACT</name>
<dbReference type="SUPFAM" id="SSF49899">
    <property type="entry name" value="Concanavalin A-like lectins/glucanases"/>
    <property type="match status" value="1"/>
</dbReference>
<gene>
    <name evidence="3" type="ORF">JIN81_06955</name>
</gene>
<dbReference type="InterPro" id="IPR011050">
    <property type="entry name" value="Pectin_lyase_fold/virulence"/>
</dbReference>
<dbReference type="Proteomes" id="UP000658278">
    <property type="component" value="Unassembled WGS sequence"/>
</dbReference>
<dbReference type="NCBIfam" id="TIGR02601">
    <property type="entry name" value="autotrns_rpt"/>
    <property type="match status" value="3"/>
</dbReference>
<reference evidence="3" key="1">
    <citation type="submission" date="2021-01" db="EMBL/GenBank/DDBJ databases">
        <title>Modified the classification status of verrucomicrobia.</title>
        <authorList>
            <person name="Feng X."/>
        </authorList>
    </citation>
    <scope>NUCLEOTIDE SEQUENCE</scope>
    <source>
        <strain evidence="3">KCTC 22201</strain>
    </source>
</reference>
<evidence type="ECO:0000256" key="1">
    <source>
        <dbReference type="ARBA" id="ARBA00022729"/>
    </source>
</evidence>
<evidence type="ECO:0000256" key="2">
    <source>
        <dbReference type="SAM" id="SignalP"/>
    </source>
</evidence>
<dbReference type="RefSeq" id="WP_200277985.1">
    <property type="nucleotide sequence ID" value="NZ_JAENII010000004.1"/>
</dbReference>
<dbReference type="SUPFAM" id="SSF51126">
    <property type="entry name" value="Pectin lyase-like"/>
    <property type="match status" value="1"/>
</dbReference>
<evidence type="ECO:0000313" key="3">
    <source>
        <dbReference type="EMBL" id="MBK1826750.1"/>
    </source>
</evidence>
<dbReference type="EMBL" id="JAENII010000004">
    <property type="protein sequence ID" value="MBK1826750.1"/>
    <property type="molecule type" value="Genomic_DNA"/>
</dbReference>
<dbReference type="InterPro" id="IPR013320">
    <property type="entry name" value="ConA-like_dom_sf"/>
</dbReference>
<comment type="caution">
    <text evidence="3">The sequence shown here is derived from an EMBL/GenBank/DDBJ whole genome shotgun (WGS) entry which is preliminary data.</text>
</comment>
<keyword evidence="4" id="KW-1185">Reference proteome</keyword>
<feature type="chain" id="PRO_5037175327" evidence="2">
    <location>
        <begin position="24"/>
        <end position="1850"/>
    </location>
</feature>
<dbReference type="Pfam" id="PF12951">
    <property type="entry name" value="PATR"/>
    <property type="match status" value="4"/>
</dbReference>
<dbReference type="InterPro" id="IPR013425">
    <property type="entry name" value="Autotrns_rpt"/>
</dbReference>
<proteinExistence type="predicted"/>
<protein>
    <submittedName>
        <fullName evidence="3">Autotransporter-associated beta strand repeat-containing protein</fullName>
    </submittedName>
</protein>
<sequence length="1850" mass="188469">MKTHQRSLIVVATVLAATQPVSAGLFAKFHGKDGDFLTDESTNGRNLTEVFEGSGEVRYHPAGFAKFPGTEAPNRAWLEWTGGGGAGAFTISFWVRLPSWNQGFFQGLYTNVEPGSFDYQIDLNGDTVRALSDPGVNISGSTLGNAVDTWYHIVLRKGGGGNQSKLYVTPIGAGSVNFIGDDALNLGGLQAMRLGVNRNRDSLAEMDLANVQIYDDATVDLNTLLAEGPDLNPVLEWDPADDDDGGAGDWDVTATHWQTTTAESPNTTWAPNDGTVDAVFDGAGGAVTLTAPVSANTITVLSPGHIFGSATAADTLSVTTSISNNDLAVFANDFAGADAISKTGSGRLTLSGDGTAFTGSFTTNGGEIFVTSPNWSSTDFFTVDGLLRIDSATTVSVNSVSLDTGLRIDNGSTLDVVSGSFNQVGSGGWTSTENGDLGFLTSSSGALNFAYPDPVGGGIQMGVILSDFDGSTPLTVNVTGNSPTAFSQLQFLRENTYTGGTNLDDIRAVATETSSFGTGTVNVLDGGQAWLQMGTVANDFTIVGNGWEEGPEPFGAIRFSTGNDITGTVTVDAAGARIGGSGANSALFSGTLLGSGNLELNNAVNAAIDSTLTFTGDGSGYTGELQVSRGLLIHNGTLGGDLFVDDLGAVAGDGSVSGLFTLGATGGATIFADGGTGITTTDLALNGVTTVDFSRFPETTGPISLFNYTGILIDDGAPGDVTDNLAVANIGNFRGPVVFTDNAMNIEVELNRKALTFAGPDGAWDINTSFNWTDGVVSERFYNGDSASFDDTVDPGFAGTVNLTGLPVPSTINVNNNTVDYDFAGELGAEAGGLTKDGTGTLTLSAPDANMPYAGAITINNGTVELAGDTQALRNSEGITVNANGTFRVAAANAGQDRLPPILLSGGTLETNDANVFLFPETSTLTLAAGTDNTLTGTGTLLTFTNPIEGDGNLIKDGTGTLDATSGDGVSLAHTGTTTLNDGSIVLGGDNTAASETWTVNGGRLALLTDSVAPIENLPATATVAMTGGELDASGNTETLDTLSMDSTSGVPVLTVDPATSALTADTLTLIGTDNRARLPLGLSSPGPHPVVSYGSTLNGTAGTNLILDPDLYRAGTWNDNAGTLEVTFNPGAVNWTGGDSVFWEVAGPDLNWDGVNQIFYNLDTVTFGDLGAGTVTVSDLDGDPVVPGGMTFTNTVGNDYVIDGNAIGGIGGMAVNGGGSVTLLNSSTFTGSVDVTNGSTLALSSLQADAVSDLAPINVSGGSLLQIGDTNAIRRENPISAGGTNAAILIDASTLTHTDGNHSHMPDITLRNGSVWSATSAGSFNNENTFLRGVVTVDGTATSTIGPFTFGIGLDGLRDFIVDDVTGDETADLIISGNLQNPNAGTGGLRKVGSGTISMETAHNYTGQTRITDGVVTVNGTSQLYATGAFFGNTDTTYVFVEGGMFETDRFNYGASNALSELRNNYYSVLVDGGTLRFVGAGPANEGLRAYSIGAGGATLEVAAGGFYRKLAGTAPNQNIISNDTGGSLTLTGEGTGVIDDDLGSFGADWSTTVLTKSGTGTWFLNGANTYGGDTIVNEGLLGGNGSVSSNVTVNSAGGIAPGASVGTFSILGDLDLSGAAAGSGVLDFELDAIAASDLVSVTGVTTIGTGLLGFSDFVFTNLGGLEDGTYTLLSSGSIVGTLDGADLSGNIGPATATLQITGGDLQLVVSGASTPYEAYETANNILGAGPEVDSDGDGIPNGIEFVIGGISDPALNSNDRDKLPTTALDGTYLTFTFRRTAESAASLPFAEYGSTLSGWNAAEDGTDGVIITETPNGFEAGVDQVDVQIPRALATGEKLFVRLRVDIP</sequence>
<keyword evidence="1 2" id="KW-0732">Signal</keyword>
<feature type="signal peptide" evidence="2">
    <location>
        <begin position="1"/>
        <end position="23"/>
    </location>
</feature>
<organism evidence="3 4">
    <name type="scientific">Haloferula rosea</name>
    <dbReference type="NCBI Taxonomy" id="490093"/>
    <lineage>
        <taxon>Bacteria</taxon>
        <taxon>Pseudomonadati</taxon>
        <taxon>Verrucomicrobiota</taxon>
        <taxon>Verrucomicrobiia</taxon>
        <taxon>Verrucomicrobiales</taxon>
        <taxon>Verrucomicrobiaceae</taxon>
        <taxon>Haloferula</taxon>
    </lineage>
</organism>
<evidence type="ECO:0000313" key="4">
    <source>
        <dbReference type="Proteomes" id="UP000658278"/>
    </source>
</evidence>
<accession>A0A934RA60</accession>